<accession>A0ABS1TWW6</accession>
<keyword evidence="4" id="KW-1185">Reference proteome</keyword>
<dbReference type="EMBL" id="JAESWB010000371">
    <property type="protein sequence ID" value="MBL4955063.1"/>
    <property type="molecule type" value="Genomic_DNA"/>
</dbReference>
<dbReference type="InterPro" id="IPR006626">
    <property type="entry name" value="PbH1"/>
</dbReference>
<dbReference type="Pfam" id="PF13229">
    <property type="entry name" value="Beta_helix"/>
    <property type="match status" value="1"/>
</dbReference>
<feature type="chain" id="PRO_5047367745" evidence="1">
    <location>
        <begin position="25"/>
        <end position="398"/>
    </location>
</feature>
<name>A0ABS1TWW6_9BACI</name>
<dbReference type="Gene3D" id="2.160.20.10">
    <property type="entry name" value="Single-stranded right-handed beta-helix, Pectin lyase-like"/>
    <property type="match status" value="1"/>
</dbReference>
<dbReference type="InterPro" id="IPR012334">
    <property type="entry name" value="Pectin_lyas_fold"/>
</dbReference>
<reference evidence="3 4" key="1">
    <citation type="submission" date="2021-01" db="EMBL/GenBank/DDBJ databases">
        <title>Genome public.</title>
        <authorList>
            <person name="Liu C."/>
            <person name="Sun Q."/>
        </authorList>
    </citation>
    <scope>NUCLEOTIDE SEQUENCE [LARGE SCALE GENOMIC DNA]</scope>
    <source>
        <strain evidence="3 4">YIM B02564</strain>
    </source>
</reference>
<dbReference type="Proteomes" id="UP000623967">
    <property type="component" value="Unassembled WGS sequence"/>
</dbReference>
<dbReference type="InterPro" id="IPR039448">
    <property type="entry name" value="Beta_helix"/>
</dbReference>
<gene>
    <name evidence="3" type="ORF">JK635_23170</name>
</gene>
<evidence type="ECO:0000259" key="2">
    <source>
        <dbReference type="Pfam" id="PF13229"/>
    </source>
</evidence>
<comment type="caution">
    <text evidence="3">The sequence shown here is derived from an EMBL/GenBank/DDBJ whole genome shotgun (WGS) entry which is preliminary data.</text>
</comment>
<dbReference type="InterPro" id="IPR011050">
    <property type="entry name" value="Pectin_lyase_fold/virulence"/>
</dbReference>
<dbReference type="SUPFAM" id="SSF51126">
    <property type="entry name" value="Pectin lyase-like"/>
    <property type="match status" value="1"/>
</dbReference>
<proteinExistence type="predicted"/>
<feature type="domain" description="Right handed beta helix" evidence="2">
    <location>
        <begin position="242"/>
        <end position="362"/>
    </location>
</feature>
<dbReference type="SMART" id="SM00710">
    <property type="entry name" value="PbH1"/>
    <property type="match status" value="5"/>
</dbReference>
<feature type="signal peptide" evidence="1">
    <location>
        <begin position="1"/>
        <end position="24"/>
    </location>
</feature>
<evidence type="ECO:0000313" key="3">
    <source>
        <dbReference type="EMBL" id="MBL4955063.1"/>
    </source>
</evidence>
<organism evidence="3 4">
    <name type="scientific">Neobacillus paridis</name>
    <dbReference type="NCBI Taxonomy" id="2803862"/>
    <lineage>
        <taxon>Bacteria</taxon>
        <taxon>Bacillati</taxon>
        <taxon>Bacillota</taxon>
        <taxon>Bacilli</taxon>
        <taxon>Bacillales</taxon>
        <taxon>Bacillaceae</taxon>
        <taxon>Neobacillus</taxon>
    </lineage>
</organism>
<protein>
    <submittedName>
        <fullName evidence="3">Right-handed parallel beta-helix repeat-containing protein</fullName>
    </submittedName>
</protein>
<evidence type="ECO:0000313" key="4">
    <source>
        <dbReference type="Proteomes" id="UP000623967"/>
    </source>
</evidence>
<keyword evidence="1" id="KW-0732">Signal</keyword>
<dbReference type="RefSeq" id="WP_202656308.1">
    <property type="nucleotide sequence ID" value="NZ_JAESWB010000371.1"/>
</dbReference>
<evidence type="ECO:0000256" key="1">
    <source>
        <dbReference type="SAM" id="SignalP"/>
    </source>
</evidence>
<sequence>MKLYKFLAAFLLAMAIFASPSAAAASKVYTISPGSKPYKGLMTHFSTYNTYTKHYYLLRSYLEQLEHIGGGTLIIEKGTYTISNTLYVPSNVTIRFKDGVKIIKGTKTGTKMFGPSKTVFQLIKPSDSFKKGVRSKYNGEKNISFIGEGKAIIDLRYITDAIAIVAGHNRQLKIENIQFENLKQGHFIEMDATDTALISNNRFINSQPSENRNKEAINLDTPDKLTNGWHNPWSTYDKTPNKNITITNNTFTNLDRAIGTHKYSEGKYHDKIIIRGNYIEKMRQDAIRVMNWTNPVIEKNTIKDVADGGGTFRGILASGVKNPMFCYNTFEDIARPIGIMPWKNNGPGSEYKVTYNTINQQNIEALKTNHIINTTENFVRIYLQYNVFDRDRLIIPLP</sequence>